<reference evidence="2" key="1">
    <citation type="submission" date="2020-02" db="EMBL/GenBank/DDBJ databases">
        <authorList>
            <person name="Meier V. D."/>
        </authorList>
    </citation>
    <scope>NUCLEOTIDE SEQUENCE</scope>
    <source>
        <strain evidence="2">AVDCRST_MAG93</strain>
    </source>
</reference>
<dbReference type="InterPro" id="IPR029063">
    <property type="entry name" value="SAM-dependent_MTases_sf"/>
</dbReference>
<organism evidence="2">
    <name type="scientific">uncultured Chloroflexia bacterium</name>
    <dbReference type="NCBI Taxonomy" id="1672391"/>
    <lineage>
        <taxon>Bacteria</taxon>
        <taxon>Bacillati</taxon>
        <taxon>Chloroflexota</taxon>
        <taxon>Chloroflexia</taxon>
        <taxon>environmental samples</taxon>
    </lineage>
</organism>
<dbReference type="CDD" id="cd02440">
    <property type="entry name" value="AdoMet_MTases"/>
    <property type="match status" value="1"/>
</dbReference>
<dbReference type="InterPro" id="IPR041698">
    <property type="entry name" value="Methyltransf_25"/>
</dbReference>
<dbReference type="EMBL" id="CADCTR010000481">
    <property type="protein sequence ID" value="CAA9243261.1"/>
    <property type="molecule type" value="Genomic_DNA"/>
</dbReference>
<dbReference type="AlphaFoldDB" id="A0A6J4I5K7"/>
<evidence type="ECO:0000313" key="2">
    <source>
        <dbReference type="EMBL" id="CAA9243261.1"/>
    </source>
</evidence>
<dbReference type="GO" id="GO:0008168">
    <property type="term" value="F:methyltransferase activity"/>
    <property type="evidence" value="ECO:0007669"/>
    <property type="project" value="TreeGrafter"/>
</dbReference>
<dbReference type="Pfam" id="PF13649">
    <property type="entry name" value="Methyltransf_25"/>
    <property type="match status" value="1"/>
</dbReference>
<gene>
    <name evidence="2" type="ORF">AVDCRST_MAG93-1423</name>
</gene>
<sequence>MLVAASLSPLLRRMRMLRRTVLLWTFDRLYHEFAWGYDLVAVVVSGGYWRRWILACIPYLNADQVLEVGCGTGYLQLELARRGIAHSGLDASRQMLRGARRRIGIRHQLILARAPWLPFPSSHFSDVVATFPAPYLLEAPTLEEIIRVLRPNGRLVIVDGGT</sequence>
<dbReference type="PANTHER" id="PTHR43591:SF24">
    <property type="entry name" value="2-METHOXY-6-POLYPRENYL-1,4-BENZOQUINOL METHYLASE, MITOCHONDRIAL"/>
    <property type="match status" value="1"/>
</dbReference>
<name>A0A6J4I5K7_9CHLR</name>
<feature type="domain" description="Methyltransferase" evidence="1">
    <location>
        <begin position="65"/>
        <end position="153"/>
    </location>
</feature>
<protein>
    <recommendedName>
        <fullName evidence="1">Methyltransferase domain-containing protein</fullName>
    </recommendedName>
</protein>
<dbReference type="SUPFAM" id="SSF53335">
    <property type="entry name" value="S-adenosyl-L-methionine-dependent methyltransferases"/>
    <property type="match status" value="1"/>
</dbReference>
<feature type="non-terminal residue" evidence="2">
    <location>
        <position position="162"/>
    </location>
</feature>
<accession>A0A6J4I5K7</accession>
<evidence type="ECO:0000259" key="1">
    <source>
        <dbReference type="Pfam" id="PF13649"/>
    </source>
</evidence>
<dbReference type="Gene3D" id="3.40.50.150">
    <property type="entry name" value="Vaccinia Virus protein VP39"/>
    <property type="match status" value="1"/>
</dbReference>
<dbReference type="PANTHER" id="PTHR43591">
    <property type="entry name" value="METHYLTRANSFERASE"/>
    <property type="match status" value="1"/>
</dbReference>
<proteinExistence type="predicted"/>